<sequence length="84" mass="9190">MYKGLLRNLFLSPNTSAKSIIAYASVLKCKKSSSANFRSINRAGAKGLWTSSVQLCEKNEIPPAVKDITKSQTTDLTGKLKEIQ</sequence>
<dbReference type="AlphaFoldDB" id="A0AAW0PJB4"/>
<name>A0AAW0PJB4_9GOBI</name>
<reference evidence="2" key="1">
    <citation type="submission" date="2024-04" db="EMBL/GenBank/DDBJ databases">
        <title>Salinicola lusitanus LLJ914,a marine bacterium isolated from the Okinawa Trough.</title>
        <authorList>
            <person name="Li J."/>
        </authorList>
    </citation>
    <scope>NUCLEOTIDE SEQUENCE [LARGE SCALE GENOMIC DNA]</scope>
</reference>
<comment type="caution">
    <text evidence="1">The sequence shown here is derived from an EMBL/GenBank/DDBJ whole genome shotgun (WGS) entry which is preliminary data.</text>
</comment>
<evidence type="ECO:0008006" key="3">
    <source>
        <dbReference type="Google" id="ProtNLM"/>
    </source>
</evidence>
<dbReference type="EMBL" id="JBBPFD010000005">
    <property type="protein sequence ID" value="KAK7925542.1"/>
    <property type="molecule type" value="Genomic_DNA"/>
</dbReference>
<dbReference type="Proteomes" id="UP001460270">
    <property type="component" value="Unassembled WGS sequence"/>
</dbReference>
<proteinExistence type="predicted"/>
<keyword evidence="2" id="KW-1185">Reference proteome</keyword>
<organism evidence="1 2">
    <name type="scientific">Mugilogobius chulae</name>
    <name type="common">yellowstripe goby</name>
    <dbReference type="NCBI Taxonomy" id="88201"/>
    <lineage>
        <taxon>Eukaryota</taxon>
        <taxon>Metazoa</taxon>
        <taxon>Chordata</taxon>
        <taxon>Craniata</taxon>
        <taxon>Vertebrata</taxon>
        <taxon>Euteleostomi</taxon>
        <taxon>Actinopterygii</taxon>
        <taxon>Neopterygii</taxon>
        <taxon>Teleostei</taxon>
        <taxon>Neoteleostei</taxon>
        <taxon>Acanthomorphata</taxon>
        <taxon>Gobiaria</taxon>
        <taxon>Gobiiformes</taxon>
        <taxon>Gobioidei</taxon>
        <taxon>Gobiidae</taxon>
        <taxon>Gobionellinae</taxon>
        <taxon>Mugilogobius</taxon>
    </lineage>
</organism>
<evidence type="ECO:0000313" key="1">
    <source>
        <dbReference type="EMBL" id="KAK7925542.1"/>
    </source>
</evidence>
<protein>
    <recommendedName>
        <fullName evidence="3">ATP synthase subunit epsilon, mitochondrial</fullName>
    </recommendedName>
</protein>
<gene>
    <name evidence="1" type="ORF">WMY93_007852</name>
</gene>
<accession>A0AAW0PJB4</accession>
<evidence type="ECO:0000313" key="2">
    <source>
        <dbReference type="Proteomes" id="UP001460270"/>
    </source>
</evidence>